<keyword evidence="4 6" id="KW-1133">Transmembrane helix</keyword>
<evidence type="ECO:0000256" key="2">
    <source>
        <dbReference type="ARBA" id="ARBA00005241"/>
    </source>
</evidence>
<feature type="transmembrane region" description="Helical" evidence="6">
    <location>
        <begin position="364"/>
        <end position="383"/>
    </location>
</feature>
<dbReference type="PANTHER" id="PTHR16172">
    <property type="entry name" value="MAJOR FACILITATOR SUPERFAMILY DOMAIN-CONTAINING PROTEIN 6-LIKE"/>
    <property type="match status" value="1"/>
</dbReference>
<dbReference type="GO" id="GO:0016020">
    <property type="term" value="C:membrane"/>
    <property type="evidence" value="ECO:0007669"/>
    <property type="project" value="UniProtKB-SubCell"/>
</dbReference>
<keyword evidence="9" id="KW-1185">Reference proteome</keyword>
<feature type="transmembrane region" description="Helical" evidence="6">
    <location>
        <begin position="74"/>
        <end position="92"/>
    </location>
</feature>
<evidence type="ECO:0000259" key="7">
    <source>
        <dbReference type="Pfam" id="PF12832"/>
    </source>
</evidence>
<dbReference type="Pfam" id="PF12832">
    <property type="entry name" value="MFS_1_like"/>
    <property type="match status" value="1"/>
</dbReference>
<protein>
    <recommendedName>
        <fullName evidence="7">Major facilitator superfamily associated domain-containing protein</fullName>
    </recommendedName>
</protein>
<evidence type="ECO:0000256" key="6">
    <source>
        <dbReference type="SAM" id="Phobius"/>
    </source>
</evidence>
<dbReference type="AlphaFoldDB" id="A0AAV6U8U6"/>
<evidence type="ECO:0000313" key="9">
    <source>
        <dbReference type="Proteomes" id="UP000827092"/>
    </source>
</evidence>
<feature type="transmembrane region" description="Helical" evidence="6">
    <location>
        <begin position="423"/>
        <end position="442"/>
    </location>
</feature>
<dbReference type="SUPFAM" id="SSF103473">
    <property type="entry name" value="MFS general substrate transporter"/>
    <property type="match status" value="1"/>
</dbReference>
<evidence type="ECO:0000256" key="1">
    <source>
        <dbReference type="ARBA" id="ARBA00004141"/>
    </source>
</evidence>
<proteinExistence type="inferred from homology"/>
<comment type="similarity">
    <text evidence="2">Belongs to the major facilitator superfamily. MFSD6 family.</text>
</comment>
<dbReference type="InterPro" id="IPR051717">
    <property type="entry name" value="MFS_MFSD6"/>
</dbReference>
<evidence type="ECO:0000256" key="5">
    <source>
        <dbReference type="ARBA" id="ARBA00023136"/>
    </source>
</evidence>
<gene>
    <name evidence="8" type="ORF">JTE90_006248</name>
</gene>
<dbReference type="InterPro" id="IPR036259">
    <property type="entry name" value="MFS_trans_sf"/>
</dbReference>
<comment type="subcellular location">
    <subcellularLocation>
        <location evidence="1">Membrane</location>
        <topology evidence="1">Multi-pass membrane protein</topology>
    </subcellularLocation>
</comment>
<dbReference type="Gene3D" id="1.20.1250.20">
    <property type="entry name" value="MFS general substrate transporter like domains"/>
    <property type="match status" value="3"/>
</dbReference>
<dbReference type="Proteomes" id="UP000827092">
    <property type="component" value="Unassembled WGS sequence"/>
</dbReference>
<keyword evidence="5 6" id="KW-0472">Membrane</keyword>
<feature type="transmembrane region" description="Helical" evidence="6">
    <location>
        <begin position="448"/>
        <end position="467"/>
    </location>
</feature>
<feature type="transmembrane region" description="Helical" evidence="6">
    <location>
        <begin position="314"/>
        <end position="333"/>
    </location>
</feature>
<accession>A0AAV6U8U6</accession>
<organism evidence="8 9">
    <name type="scientific">Oedothorax gibbosus</name>
    <dbReference type="NCBI Taxonomy" id="931172"/>
    <lineage>
        <taxon>Eukaryota</taxon>
        <taxon>Metazoa</taxon>
        <taxon>Ecdysozoa</taxon>
        <taxon>Arthropoda</taxon>
        <taxon>Chelicerata</taxon>
        <taxon>Arachnida</taxon>
        <taxon>Araneae</taxon>
        <taxon>Araneomorphae</taxon>
        <taxon>Entelegynae</taxon>
        <taxon>Araneoidea</taxon>
        <taxon>Linyphiidae</taxon>
        <taxon>Erigoninae</taxon>
        <taxon>Oedothorax</taxon>
    </lineage>
</organism>
<reference evidence="8 9" key="1">
    <citation type="journal article" date="2022" name="Nat. Ecol. Evol.">
        <title>A masculinizing supergene underlies an exaggerated male reproductive morph in a spider.</title>
        <authorList>
            <person name="Hendrickx F."/>
            <person name="De Corte Z."/>
            <person name="Sonet G."/>
            <person name="Van Belleghem S.M."/>
            <person name="Kostlbacher S."/>
            <person name="Vangestel C."/>
        </authorList>
    </citation>
    <scope>NUCLEOTIDE SEQUENCE [LARGE SCALE GENOMIC DNA]</scope>
    <source>
        <strain evidence="8">W744_W776</strain>
    </source>
</reference>
<comment type="caution">
    <text evidence="8">The sequence shown here is derived from an EMBL/GenBank/DDBJ whole genome shotgun (WGS) entry which is preliminary data.</text>
</comment>
<keyword evidence="3 6" id="KW-0812">Transmembrane</keyword>
<evidence type="ECO:0000313" key="8">
    <source>
        <dbReference type="EMBL" id="KAG8180690.1"/>
    </source>
</evidence>
<feature type="domain" description="Major facilitator superfamily associated" evidence="7">
    <location>
        <begin position="41"/>
        <end position="517"/>
    </location>
</feature>
<name>A0AAV6U8U6_9ARAC</name>
<feature type="transmembrane region" description="Helical" evidence="6">
    <location>
        <begin position="104"/>
        <end position="123"/>
    </location>
</feature>
<dbReference type="InterPro" id="IPR024989">
    <property type="entry name" value="MFS_assoc_dom"/>
</dbReference>
<evidence type="ECO:0000256" key="3">
    <source>
        <dbReference type="ARBA" id="ARBA00022692"/>
    </source>
</evidence>
<sequence>MESEKKENSLEIYVISSEGQSVNNTKVQTKWWHIDKVMVPFKVHFFLFVGGFGLSLPFLGVLAKDRIGLTATSYAAVMSGEQFLFIFTKTFIGYLTDYFNKLKIMLYILLIIPAIFILLLLIIPKLNVNETRVNYDVTLFDPQNMSEICELFPSRTNYKSNSFCFFGTSKQNEFEYKCVMNSSYRLSSHVLEARRNSTEMYFHGEDGKFDASSLESICDLCCNSSENCYIKSCADNNETEEFNQFKSYQFWEFATFHLIAHASINALFTLSDTACCESVAKYGSDFGRQRLYGAAGWGVMSPVGGLLYDYTKDYLVSFMLTALLLTLTLWNLWKMDLVKPQLSQNILKDVGTVMSSRDFLMFQFGVLMNGFGVGIMWSYQIWFLTTIGASRLLCGLVQTVQCFVGELPFMFFSGWIIQKVGHFNAMSMALVAYSARFLFYSYLENPWLVLPMEIVHGFTYGIFYPAVASFAKLSSKPGTEATTQSILFSTHEGLGAGLGCVLAGLGFDHFGEHRTFFFASIVTFCA</sequence>
<feature type="transmembrane region" description="Helical" evidence="6">
    <location>
        <begin position="43"/>
        <end position="62"/>
    </location>
</feature>
<dbReference type="PANTHER" id="PTHR16172:SF30">
    <property type="entry name" value="SUGAR BABY, ISOFORM C"/>
    <property type="match status" value="1"/>
</dbReference>
<evidence type="ECO:0000256" key="4">
    <source>
        <dbReference type="ARBA" id="ARBA00022989"/>
    </source>
</evidence>
<dbReference type="EMBL" id="JAFNEN010000555">
    <property type="protein sequence ID" value="KAG8180690.1"/>
    <property type="molecule type" value="Genomic_DNA"/>
</dbReference>